<evidence type="ECO:0000256" key="2">
    <source>
        <dbReference type="ARBA" id="ARBA00022803"/>
    </source>
</evidence>
<evidence type="ECO:0000313" key="4">
    <source>
        <dbReference type="EMBL" id="EGV31329.1"/>
    </source>
</evidence>
<keyword evidence="3" id="KW-0812">Transmembrane</keyword>
<dbReference type="EMBL" id="AFWT01000012">
    <property type="protein sequence ID" value="EGV31329.1"/>
    <property type="molecule type" value="Genomic_DNA"/>
</dbReference>
<feature type="transmembrane region" description="Helical" evidence="3">
    <location>
        <begin position="94"/>
        <end position="112"/>
    </location>
</feature>
<dbReference type="Gene3D" id="1.25.40.10">
    <property type="entry name" value="Tetratricopeptide repeat domain"/>
    <property type="match status" value="1"/>
</dbReference>
<protein>
    <recommendedName>
        <fullName evidence="6">Tetratricopeptide repeat protein</fullName>
    </recommendedName>
</protein>
<organism evidence="4 5">
    <name type="scientific">Thiorhodococcus drewsii AZ1</name>
    <dbReference type="NCBI Taxonomy" id="765913"/>
    <lineage>
        <taxon>Bacteria</taxon>
        <taxon>Pseudomonadati</taxon>
        <taxon>Pseudomonadota</taxon>
        <taxon>Gammaproteobacteria</taxon>
        <taxon>Chromatiales</taxon>
        <taxon>Chromatiaceae</taxon>
        <taxon>Thiorhodococcus</taxon>
    </lineage>
</organism>
<feature type="transmembrane region" description="Helical" evidence="3">
    <location>
        <begin position="149"/>
        <end position="169"/>
    </location>
</feature>
<evidence type="ECO:0000313" key="5">
    <source>
        <dbReference type="Proteomes" id="UP000004200"/>
    </source>
</evidence>
<dbReference type="AlphaFoldDB" id="G2E0Y8"/>
<keyword evidence="2" id="KW-0802">TPR repeat</keyword>
<feature type="transmembrane region" description="Helical" evidence="3">
    <location>
        <begin position="310"/>
        <end position="328"/>
    </location>
</feature>
<dbReference type="PANTHER" id="PTHR44227:SF3">
    <property type="entry name" value="PROTEIN O-MANNOSYL-TRANSFERASE TMTC4"/>
    <property type="match status" value="1"/>
</dbReference>
<keyword evidence="1" id="KW-0677">Repeat</keyword>
<feature type="transmembrane region" description="Helical" evidence="3">
    <location>
        <begin position="124"/>
        <end position="143"/>
    </location>
</feature>
<dbReference type="InterPro" id="IPR052346">
    <property type="entry name" value="O-mannosyl-transferase_TMTC"/>
</dbReference>
<dbReference type="PANTHER" id="PTHR44227">
    <property type="match status" value="1"/>
</dbReference>
<feature type="transmembrane region" description="Helical" evidence="3">
    <location>
        <begin position="335"/>
        <end position="356"/>
    </location>
</feature>
<sequence>MKRSSLIVVVLFPLILVLGFAILSPGLSGPFLLDDFIHLPKLAGDNGQIDTLSDVYQLIFSGERAIGRQLSYLSLLINDNAWPTTAYGFKRLNVLLHLLNGVLVFLFARMLANLICNRDTDPNHADWIALLVMSLWLVHPLHLSPTMMVIQRMTLLAGTFSLLALVSYLHGRRLAVDRPIAGYRWMILGFGSFLVLGIFSKETAIMTVCYVMVIEATLLARDRPPRPDYWRFWAWLFLGVPLLAIVAYFFSILPYIDQLYLKRDFNMIERLLTESRVLMQYLRVILLPSISASGPYHDDFMISRGLLEPATTLLSIITIFSLIGFAIWRRRRNPLLAFAILWFFLAHLLESTILPIELYFEHRNYLPMFGFAFAVSYWVMNQSGKLAVISRVGVAAFLSLTLLITFLSARVWGDANQISTVWAAEHPGSARAQIGAIRFWSKIGDSERLIEQFDLAQRLNPNDAGLSLLRLIIQRCRNPAAPPIGGDMGSLEQMVPSAHFEHGSLEGIDWIAKNAKKEGCDFKEDDLEKIIDLYLSNPRFYGNEAARTLLYRILADRQRKRGDLNATIQSLDLAYAARPSFDVALNQAWLLATAGLFEDADTYLQKARETPPRSKGERLWRDDKIAEIERLIRLMKKDMKTQSISAP</sequence>
<evidence type="ECO:0000256" key="3">
    <source>
        <dbReference type="SAM" id="Phobius"/>
    </source>
</evidence>
<proteinExistence type="predicted"/>
<feature type="transmembrane region" description="Helical" evidence="3">
    <location>
        <begin position="392"/>
        <end position="412"/>
    </location>
</feature>
<dbReference type="eggNOG" id="COG0457">
    <property type="taxonomic scope" value="Bacteria"/>
</dbReference>
<dbReference type="InterPro" id="IPR011990">
    <property type="entry name" value="TPR-like_helical_dom_sf"/>
</dbReference>
<accession>G2E0Y8</accession>
<gene>
    <name evidence="4" type="ORF">ThidrDRAFT_1951</name>
</gene>
<name>G2E0Y8_9GAMM</name>
<keyword evidence="3" id="KW-1133">Transmembrane helix</keyword>
<evidence type="ECO:0008006" key="6">
    <source>
        <dbReference type="Google" id="ProtNLM"/>
    </source>
</evidence>
<reference evidence="4 5" key="1">
    <citation type="submission" date="2011-06" db="EMBL/GenBank/DDBJ databases">
        <title>The draft genome of Thiorhodococcus drewsii AZ1.</title>
        <authorList>
            <consortium name="US DOE Joint Genome Institute (JGI-PGF)"/>
            <person name="Lucas S."/>
            <person name="Han J."/>
            <person name="Lapidus A."/>
            <person name="Cheng J.-F."/>
            <person name="Goodwin L."/>
            <person name="Pitluck S."/>
            <person name="Peters L."/>
            <person name="Land M.L."/>
            <person name="Hauser L."/>
            <person name="Vogl K."/>
            <person name="Liu Z."/>
            <person name="Imhoff J."/>
            <person name="Thiel V."/>
            <person name="Frigaard N.-U."/>
            <person name="Bryant D.A."/>
            <person name="Woyke T.J."/>
        </authorList>
    </citation>
    <scope>NUCLEOTIDE SEQUENCE [LARGE SCALE GENOMIC DNA]</scope>
    <source>
        <strain evidence="4 5">AZ1</strain>
    </source>
</reference>
<dbReference type="STRING" id="765913.ThidrDRAFT_1951"/>
<dbReference type="OrthoDB" id="8566379at2"/>
<keyword evidence="3" id="KW-0472">Membrane</keyword>
<feature type="transmembrane region" description="Helical" evidence="3">
    <location>
        <begin position="362"/>
        <end position="380"/>
    </location>
</feature>
<feature type="transmembrane region" description="Helical" evidence="3">
    <location>
        <begin position="232"/>
        <end position="256"/>
    </location>
</feature>
<keyword evidence="5" id="KW-1185">Reference proteome</keyword>
<dbReference type="RefSeq" id="WP_007040665.1">
    <property type="nucleotide sequence ID" value="NZ_AFWT01000012.1"/>
</dbReference>
<comment type="caution">
    <text evidence="4">The sequence shown here is derived from an EMBL/GenBank/DDBJ whole genome shotgun (WGS) entry which is preliminary data.</text>
</comment>
<dbReference type="Proteomes" id="UP000004200">
    <property type="component" value="Unassembled WGS sequence"/>
</dbReference>
<evidence type="ECO:0000256" key="1">
    <source>
        <dbReference type="ARBA" id="ARBA00022737"/>
    </source>
</evidence>